<protein>
    <submittedName>
        <fullName evidence="1">Uncharacterized protein</fullName>
    </submittedName>
</protein>
<sequence length="59" mass="6184">MKNVSMEVKGSSLTIKVDLAKDFGRSKSGKTIIIASTEGNVTIDGSDGAVIGLNIYKKP</sequence>
<reference evidence="1" key="1">
    <citation type="submission" date="2020-03" db="EMBL/GenBank/DDBJ databases">
        <title>The deep terrestrial virosphere.</title>
        <authorList>
            <person name="Holmfeldt K."/>
            <person name="Nilsson E."/>
            <person name="Simone D."/>
            <person name="Lopez-Fernandez M."/>
            <person name="Wu X."/>
            <person name="de Brujin I."/>
            <person name="Lundin D."/>
            <person name="Andersson A."/>
            <person name="Bertilsson S."/>
            <person name="Dopson M."/>
        </authorList>
    </citation>
    <scope>NUCLEOTIDE SEQUENCE</scope>
    <source>
        <strain evidence="1">MM415A03749</strain>
    </source>
</reference>
<gene>
    <name evidence="1" type="ORF">MM415A03749_0008</name>
</gene>
<accession>A0A6M3JJZ6</accession>
<proteinExistence type="predicted"/>
<evidence type="ECO:0000313" key="1">
    <source>
        <dbReference type="EMBL" id="QJA70424.1"/>
    </source>
</evidence>
<dbReference type="AlphaFoldDB" id="A0A6M3JJZ6"/>
<dbReference type="EMBL" id="MT141791">
    <property type="protein sequence ID" value="QJA70424.1"/>
    <property type="molecule type" value="Genomic_DNA"/>
</dbReference>
<organism evidence="1">
    <name type="scientific">viral metagenome</name>
    <dbReference type="NCBI Taxonomy" id="1070528"/>
    <lineage>
        <taxon>unclassified sequences</taxon>
        <taxon>metagenomes</taxon>
        <taxon>organismal metagenomes</taxon>
    </lineage>
</organism>
<name>A0A6M3JJZ6_9ZZZZ</name>